<reference evidence="2 3" key="1">
    <citation type="submission" date="2020-10" db="EMBL/GenBank/DDBJ databases">
        <title>Thermofilum lucidum 3507LT sp. nov. a novel member of Thermofilaceae family isolated from Chile hot spring, and proposal of description order Thermofilales.</title>
        <authorList>
            <person name="Zayulina K.S."/>
            <person name="Elcheninov A.G."/>
            <person name="Toshchakov S.V."/>
            <person name="Kublanov I.V."/>
        </authorList>
    </citation>
    <scope>NUCLEOTIDE SEQUENCE [LARGE SCALE GENOMIC DNA]</scope>
    <source>
        <strain evidence="2 3">3507LT</strain>
    </source>
</reference>
<dbReference type="EMBL" id="CP062310">
    <property type="protein sequence ID" value="QOJ78293.1"/>
    <property type="molecule type" value="Genomic_DNA"/>
</dbReference>
<proteinExistence type="predicted"/>
<protein>
    <submittedName>
        <fullName evidence="2">M20/M25/M40 family metallo-hydrolase</fullName>
    </submittedName>
</protein>
<dbReference type="PANTHER" id="PTHR12147:SF26">
    <property type="entry name" value="PEPTIDASE M28 DOMAIN-CONTAINING PROTEIN"/>
    <property type="match status" value="1"/>
</dbReference>
<keyword evidence="3" id="KW-1185">Reference proteome</keyword>
<dbReference type="PANTHER" id="PTHR12147">
    <property type="entry name" value="METALLOPEPTIDASE M28 FAMILY MEMBER"/>
    <property type="match status" value="1"/>
</dbReference>
<organism evidence="2 3">
    <name type="scientific">Infirmifilum lucidum</name>
    <dbReference type="NCBI Taxonomy" id="2776706"/>
    <lineage>
        <taxon>Archaea</taxon>
        <taxon>Thermoproteota</taxon>
        <taxon>Thermoprotei</taxon>
        <taxon>Thermofilales</taxon>
        <taxon>Thermofilaceae</taxon>
        <taxon>Infirmifilum</taxon>
    </lineage>
</organism>
<dbReference type="SUPFAM" id="SSF53187">
    <property type="entry name" value="Zn-dependent exopeptidases"/>
    <property type="match status" value="1"/>
</dbReference>
<dbReference type="InterPro" id="IPR007484">
    <property type="entry name" value="Peptidase_M28"/>
</dbReference>
<dbReference type="Gene3D" id="3.40.630.10">
    <property type="entry name" value="Zn peptidases"/>
    <property type="match status" value="1"/>
</dbReference>
<evidence type="ECO:0000313" key="3">
    <source>
        <dbReference type="Proteomes" id="UP000594121"/>
    </source>
</evidence>
<dbReference type="InterPro" id="IPR045175">
    <property type="entry name" value="M28_fam"/>
</dbReference>
<evidence type="ECO:0000259" key="1">
    <source>
        <dbReference type="Pfam" id="PF04389"/>
    </source>
</evidence>
<dbReference type="Proteomes" id="UP000594121">
    <property type="component" value="Chromosome"/>
</dbReference>
<dbReference type="KEGG" id="thel:IG193_05870"/>
<dbReference type="GO" id="GO:0006508">
    <property type="term" value="P:proteolysis"/>
    <property type="evidence" value="ECO:0007669"/>
    <property type="project" value="InterPro"/>
</dbReference>
<evidence type="ECO:0000313" key="2">
    <source>
        <dbReference type="EMBL" id="QOJ78293.1"/>
    </source>
</evidence>
<dbReference type="Pfam" id="PF04389">
    <property type="entry name" value="Peptidase_M28"/>
    <property type="match status" value="1"/>
</dbReference>
<name>A0A7L9FH04_9CREN</name>
<feature type="domain" description="Peptidase M28" evidence="1">
    <location>
        <begin position="190"/>
        <end position="376"/>
    </location>
</feature>
<accession>A0A7L9FH04</accession>
<sequence length="417" mass="46597">MFDPTYAYKLTLKLAREHRFTGSRGEEEARKIISEEFTEHGYIPTLEEFNVKVYEIRRLELHVTSPFRAEIQASPIGFSGETSGVEGRLAYIENSDKMLLPEEGGWIGLAVGRPSAENWKLLAKRASGLIVAESTPYRTLSRVAVPWEWRERYGSLPAVYVSYRDAVRLLDAERVFLALEQAYRDVTSYNIYAERSGYKYPDEIVLVTAHYDSVLGVPGATDNAGGVALLLTLAKSLSDQRLKRSVRFVLFGAEELGLRGSLAYIDRHKDELKNVVLVVNLDVHGGALGFSAAIVSGSKTLRNYVEFKAKEVGVNLSISEDVMSSDSTSFVWKGGVPAVNFYRSSGSGADIHTERDNAEHLHPVAFKVIGEFALKFLVDLLNSEELPFDREIPEEIKKKAEEYFKKRLALVDEKASA</sequence>
<gene>
    <name evidence="2" type="ORF">IG193_05870</name>
</gene>
<dbReference type="RefSeq" id="WP_192818265.1">
    <property type="nucleotide sequence ID" value="NZ_CP062310.1"/>
</dbReference>
<keyword evidence="2" id="KW-0378">Hydrolase</keyword>
<dbReference type="GeneID" id="59149404"/>
<dbReference type="InParanoid" id="A0A7L9FH04"/>
<dbReference type="GO" id="GO:0008235">
    <property type="term" value="F:metalloexopeptidase activity"/>
    <property type="evidence" value="ECO:0007669"/>
    <property type="project" value="InterPro"/>
</dbReference>
<dbReference type="Gene3D" id="3.50.30.30">
    <property type="match status" value="1"/>
</dbReference>
<dbReference type="AlphaFoldDB" id="A0A7L9FH04"/>